<protein>
    <submittedName>
        <fullName evidence="1">Uncharacterized protein</fullName>
    </submittedName>
</protein>
<organism evidence="1 2">
    <name type="scientific">Moniliophthora roreri (strain MCA 2997)</name>
    <name type="common">Cocoa frosty pod rot fungus</name>
    <name type="synonym">Crinipellis roreri</name>
    <dbReference type="NCBI Taxonomy" id="1381753"/>
    <lineage>
        <taxon>Eukaryota</taxon>
        <taxon>Fungi</taxon>
        <taxon>Dikarya</taxon>
        <taxon>Basidiomycota</taxon>
        <taxon>Agaricomycotina</taxon>
        <taxon>Agaricomycetes</taxon>
        <taxon>Agaricomycetidae</taxon>
        <taxon>Agaricales</taxon>
        <taxon>Marasmiineae</taxon>
        <taxon>Marasmiaceae</taxon>
        <taxon>Moniliophthora</taxon>
    </lineage>
</organism>
<dbReference type="KEGG" id="mrr:Moror_5479"/>
<dbReference type="HOGENOM" id="CLU_1907223_0_0_1"/>
<dbReference type="EMBL" id="AWSO01000675">
    <property type="protein sequence ID" value="ESK88249.1"/>
    <property type="molecule type" value="Genomic_DNA"/>
</dbReference>
<dbReference type="Proteomes" id="UP000017559">
    <property type="component" value="Unassembled WGS sequence"/>
</dbReference>
<name>V2Y994_MONRO</name>
<gene>
    <name evidence="1" type="ORF">Moror_5479</name>
</gene>
<accession>V2Y994</accession>
<dbReference type="AlphaFoldDB" id="V2Y994"/>
<comment type="caution">
    <text evidence="1">The sequence shown here is derived from an EMBL/GenBank/DDBJ whole genome shotgun (WGS) entry which is preliminary data.</text>
</comment>
<keyword evidence="2" id="KW-1185">Reference proteome</keyword>
<reference evidence="1 2" key="1">
    <citation type="journal article" date="2014" name="BMC Genomics">
        <title>Genome and secretome analysis of the hemibiotrophic fungal pathogen, Moniliophthora roreri, which causes frosty pod rot disease of cacao: mechanisms of the biotrophic and necrotrophic phases.</title>
        <authorList>
            <person name="Meinhardt L.W."/>
            <person name="Costa G.G.L."/>
            <person name="Thomazella D.P.T."/>
            <person name="Teixeira P.J.P.L."/>
            <person name="Carazzolle M.F."/>
            <person name="Schuster S.C."/>
            <person name="Carlson J.E."/>
            <person name="Guiltinan M.J."/>
            <person name="Mieczkowski P."/>
            <person name="Farmer A."/>
            <person name="Ramaraj T."/>
            <person name="Crozier J."/>
            <person name="Davis R.E."/>
            <person name="Shao J."/>
            <person name="Melnick R.L."/>
            <person name="Pereira G.A.G."/>
            <person name="Bailey B.A."/>
        </authorList>
    </citation>
    <scope>NUCLEOTIDE SEQUENCE [LARGE SCALE GENOMIC DNA]</scope>
    <source>
        <strain evidence="1 2">MCA 2997</strain>
    </source>
</reference>
<evidence type="ECO:0000313" key="2">
    <source>
        <dbReference type="Proteomes" id="UP000017559"/>
    </source>
</evidence>
<sequence length="133" mass="14544">MLVKRQVLASSTTIKPLIITYGSRTSRLESTRPDPNELPESLPPVRLAPLENTSCSYISETQGLKALPLDLKFGGSPSWSRTRRLALLSNSLSGRQGTSPVFWSSPQIVFVDCQGMDNGSFSVTTMVSISQRL</sequence>
<proteinExistence type="predicted"/>
<evidence type="ECO:0000313" key="1">
    <source>
        <dbReference type="EMBL" id="ESK88249.1"/>
    </source>
</evidence>